<dbReference type="PANTHER" id="PTHR24422">
    <property type="entry name" value="CHEMOTAXIS PROTEIN METHYLTRANSFERASE"/>
    <property type="match status" value="1"/>
</dbReference>
<proteinExistence type="predicted"/>
<dbReference type="SUPFAM" id="SSF53335">
    <property type="entry name" value="S-adenosyl-L-methionine-dependent methyltransferases"/>
    <property type="match status" value="1"/>
</dbReference>
<name>A0A553JS94_SHEHA</name>
<evidence type="ECO:0000313" key="3">
    <source>
        <dbReference type="Proteomes" id="UP000318126"/>
    </source>
</evidence>
<dbReference type="PRINTS" id="PR00996">
    <property type="entry name" value="CHERMTFRASE"/>
</dbReference>
<dbReference type="InterPro" id="IPR022642">
    <property type="entry name" value="CheR_C"/>
</dbReference>
<accession>A0A553JS94</accession>
<dbReference type="Pfam" id="PF03705">
    <property type="entry name" value="CheR_N"/>
    <property type="match status" value="1"/>
</dbReference>
<dbReference type="Gene3D" id="3.40.50.150">
    <property type="entry name" value="Vaccinia Virus protein VP39"/>
    <property type="match status" value="1"/>
</dbReference>
<gene>
    <name evidence="2" type="ORF">FN961_05600</name>
</gene>
<sequence>MKPEDMQEFEIHQLLEAIYFRYGYDFRDYSKASLERRILHRVQQSDLNSISEMVPRVMHETAFFELFLRDMSVTVTEMFRDPKVFKKLRQEVFIQLKTYSRVNIWHAGCATGEEVYSMAIMLKEEGLLERTRIYATDYNNHSLDIAKKGIYPAEKMQSYTESYLAAGGKASFADYYQAKFGSAKMAESLKEHITFANHNLMKDQAFAEMHLIVCRNVLIYFNPKLQDKVLALFKESLIARGFLLLGDKETIDFSEVKTSFETFSKKERIFRRKMYV</sequence>
<dbReference type="PANTHER" id="PTHR24422:SF8">
    <property type="entry name" value="CHEMOTAXIS PROTEIN"/>
    <property type="match status" value="1"/>
</dbReference>
<dbReference type="Pfam" id="PF01739">
    <property type="entry name" value="CheR"/>
    <property type="match status" value="1"/>
</dbReference>
<organism evidence="2 3">
    <name type="scientific">Shewanella hanedai</name>
    <name type="common">Alteromonas hanedai</name>
    <dbReference type="NCBI Taxonomy" id="25"/>
    <lineage>
        <taxon>Bacteria</taxon>
        <taxon>Pseudomonadati</taxon>
        <taxon>Pseudomonadota</taxon>
        <taxon>Gammaproteobacteria</taxon>
        <taxon>Alteromonadales</taxon>
        <taxon>Shewanellaceae</taxon>
        <taxon>Shewanella</taxon>
    </lineage>
</organism>
<reference evidence="3" key="1">
    <citation type="submission" date="2019-07" db="EMBL/GenBank/DDBJ databases">
        <title>Shewanella sp. YLB-08 draft genomic sequence.</title>
        <authorList>
            <person name="Yu L."/>
        </authorList>
    </citation>
    <scope>NUCLEOTIDE SEQUENCE [LARGE SCALE GENOMIC DNA]</scope>
    <source>
        <strain evidence="3">JCM 20706</strain>
    </source>
</reference>
<evidence type="ECO:0000313" key="2">
    <source>
        <dbReference type="EMBL" id="TRY15329.1"/>
    </source>
</evidence>
<protein>
    <submittedName>
        <fullName evidence="2">Protein-glutamate O-methyltransferase CheR</fullName>
    </submittedName>
</protein>
<evidence type="ECO:0000259" key="1">
    <source>
        <dbReference type="PROSITE" id="PS50123"/>
    </source>
</evidence>
<dbReference type="OrthoDB" id="9816309at2"/>
<dbReference type="InterPro" id="IPR000780">
    <property type="entry name" value="CheR_MeTrfase"/>
</dbReference>
<dbReference type="AlphaFoldDB" id="A0A553JS94"/>
<keyword evidence="2" id="KW-0489">Methyltransferase</keyword>
<dbReference type="GO" id="GO:0032259">
    <property type="term" value="P:methylation"/>
    <property type="evidence" value="ECO:0007669"/>
    <property type="project" value="UniProtKB-KW"/>
</dbReference>
<dbReference type="PROSITE" id="PS50123">
    <property type="entry name" value="CHER"/>
    <property type="match status" value="1"/>
</dbReference>
<dbReference type="EMBL" id="VKGK01000005">
    <property type="protein sequence ID" value="TRY15329.1"/>
    <property type="molecule type" value="Genomic_DNA"/>
</dbReference>
<dbReference type="Proteomes" id="UP000318126">
    <property type="component" value="Unassembled WGS sequence"/>
</dbReference>
<keyword evidence="3" id="KW-1185">Reference proteome</keyword>
<dbReference type="GO" id="GO:0008757">
    <property type="term" value="F:S-adenosylmethionine-dependent methyltransferase activity"/>
    <property type="evidence" value="ECO:0007669"/>
    <property type="project" value="InterPro"/>
</dbReference>
<dbReference type="SMART" id="SM00138">
    <property type="entry name" value="MeTrc"/>
    <property type="match status" value="1"/>
</dbReference>
<comment type="caution">
    <text evidence="2">The sequence shown here is derived from an EMBL/GenBank/DDBJ whole genome shotgun (WGS) entry which is preliminary data.</text>
</comment>
<dbReference type="SUPFAM" id="SSF47757">
    <property type="entry name" value="Chemotaxis receptor methyltransferase CheR, N-terminal domain"/>
    <property type="match status" value="1"/>
</dbReference>
<dbReference type="InterPro" id="IPR029063">
    <property type="entry name" value="SAM-dependent_MTases_sf"/>
</dbReference>
<keyword evidence="2" id="KW-0808">Transferase</keyword>
<dbReference type="InterPro" id="IPR022641">
    <property type="entry name" value="CheR_N"/>
</dbReference>
<feature type="domain" description="CheR-type methyltransferase" evidence="1">
    <location>
        <begin position="1"/>
        <end position="273"/>
    </location>
</feature>
<dbReference type="InterPro" id="IPR050903">
    <property type="entry name" value="Bact_Chemotaxis_MeTrfase"/>
</dbReference>